<proteinExistence type="predicted"/>
<evidence type="ECO:0000259" key="2">
    <source>
        <dbReference type="PROSITE" id="PS50043"/>
    </source>
</evidence>
<dbReference type="SMART" id="SM00421">
    <property type="entry name" value="HTH_LUXR"/>
    <property type="match status" value="1"/>
</dbReference>
<evidence type="ECO:0000256" key="1">
    <source>
        <dbReference type="ARBA" id="ARBA00023125"/>
    </source>
</evidence>
<protein>
    <recommendedName>
        <fullName evidence="2">HTH luxR-type domain-containing protein</fullName>
    </recommendedName>
</protein>
<sequence length="372" mass="41906">MQSSKLSQLIGELYRHAHQAEGWMAFFAMLETEIPSRSTTLMFEEIQTHATDMVLSRHLNDDELQVYGEHYIHTDIWAEAMADMPLFQFHSSDIVPDRHFLSSEFYADYTKPLDIRYACGAYIESPKIGQAFRVTIQRGHQHKPFNSKELETLNLFVPHLQNALAIYKRNIALESLQSGFDSITNIMDSAAYLLRPDTSIVSQNTLAEDLLRQDVACITGGKLSFRPHKLRNTVAQLMNNLQDFTHNRAASCRNYARTEQYQISVEPHLLPSLVPGTQELGVLLQIKNSDANVNIDLAGLEILYELTSTEAGVTRLLCKGLVVKEIAEAMGVKDSTIRSHLKAVFSKLGVRSQPELLSKVMASLARTQIDIV</sequence>
<dbReference type="PRINTS" id="PR00038">
    <property type="entry name" value="HTHLUXR"/>
</dbReference>
<dbReference type="KEGG" id="zal:AZF00_17135"/>
<feature type="domain" description="HTH luxR-type" evidence="2">
    <location>
        <begin position="299"/>
        <end position="364"/>
    </location>
</feature>
<dbReference type="InterPro" id="IPR000792">
    <property type="entry name" value="Tscrpt_reg_LuxR_C"/>
</dbReference>
<keyword evidence="1" id="KW-0238">DNA-binding</keyword>
<dbReference type="PANTHER" id="PTHR43214">
    <property type="entry name" value="TWO-COMPONENT RESPONSE REGULATOR"/>
    <property type="match status" value="1"/>
</dbReference>
<dbReference type="SUPFAM" id="SSF46894">
    <property type="entry name" value="C-terminal effector domain of the bipartite response regulators"/>
    <property type="match status" value="1"/>
</dbReference>
<dbReference type="Gene3D" id="1.10.10.10">
    <property type="entry name" value="Winged helix-like DNA-binding domain superfamily/Winged helix DNA-binding domain"/>
    <property type="match status" value="1"/>
</dbReference>
<dbReference type="Pfam" id="PF00196">
    <property type="entry name" value="GerE"/>
    <property type="match status" value="1"/>
</dbReference>
<dbReference type="CDD" id="cd06170">
    <property type="entry name" value="LuxR_C_like"/>
    <property type="match status" value="1"/>
</dbReference>
<evidence type="ECO:0000313" key="4">
    <source>
        <dbReference type="Proteomes" id="UP000074119"/>
    </source>
</evidence>
<organism evidence="3 4">
    <name type="scientific">Zhongshania aliphaticivorans</name>
    <dbReference type="NCBI Taxonomy" id="1470434"/>
    <lineage>
        <taxon>Bacteria</taxon>
        <taxon>Pseudomonadati</taxon>
        <taxon>Pseudomonadota</taxon>
        <taxon>Gammaproteobacteria</taxon>
        <taxon>Cellvibrionales</taxon>
        <taxon>Spongiibacteraceae</taxon>
        <taxon>Zhongshania</taxon>
    </lineage>
</organism>
<dbReference type="PROSITE" id="PS00622">
    <property type="entry name" value="HTH_LUXR_1"/>
    <property type="match status" value="1"/>
</dbReference>
<dbReference type="AlphaFoldDB" id="A0A127M9L4"/>
<name>A0A127M9L4_9GAMM</name>
<dbReference type="RefSeq" id="WP_008252531.1">
    <property type="nucleotide sequence ID" value="NZ_CP014544.1"/>
</dbReference>
<dbReference type="STRING" id="1470434.AZF00_17135"/>
<dbReference type="InterPro" id="IPR036388">
    <property type="entry name" value="WH-like_DNA-bd_sf"/>
</dbReference>
<dbReference type="PROSITE" id="PS50043">
    <property type="entry name" value="HTH_LUXR_2"/>
    <property type="match status" value="1"/>
</dbReference>
<dbReference type="GO" id="GO:0006355">
    <property type="term" value="P:regulation of DNA-templated transcription"/>
    <property type="evidence" value="ECO:0007669"/>
    <property type="project" value="InterPro"/>
</dbReference>
<dbReference type="Proteomes" id="UP000074119">
    <property type="component" value="Chromosome"/>
</dbReference>
<dbReference type="GO" id="GO:0003677">
    <property type="term" value="F:DNA binding"/>
    <property type="evidence" value="ECO:0007669"/>
    <property type="project" value="UniProtKB-KW"/>
</dbReference>
<accession>A0A127M9L4</accession>
<reference evidence="3 4" key="1">
    <citation type="submission" date="2015-12" db="EMBL/GenBank/DDBJ databases">
        <authorList>
            <person name="Shamseldin A."/>
            <person name="Moawad H."/>
            <person name="Abd El-Rahim W.M."/>
            <person name="Sadowsky M.J."/>
        </authorList>
    </citation>
    <scope>NUCLEOTIDE SEQUENCE [LARGE SCALE GENOMIC DNA]</scope>
    <source>
        <strain evidence="3 4">SM2</strain>
    </source>
</reference>
<evidence type="ECO:0000313" key="3">
    <source>
        <dbReference type="EMBL" id="AMO69919.1"/>
    </source>
</evidence>
<dbReference type="EMBL" id="CP014544">
    <property type="protein sequence ID" value="AMO69919.1"/>
    <property type="molecule type" value="Genomic_DNA"/>
</dbReference>
<dbReference type="InterPro" id="IPR039420">
    <property type="entry name" value="WalR-like"/>
</dbReference>
<dbReference type="InterPro" id="IPR016032">
    <property type="entry name" value="Sig_transdc_resp-reg_C-effctor"/>
</dbReference>
<gene>
    <name evidence="3" type="ORF">AZF00_17135</name>
</gene>